<evidence type="ECO:0000313" key="1">
    <source>
        <dbReference type="EMBL" id="TDQ63617.1"/>
    </source>
</evidence>
<organism evidence="1 2">
    <name type="scientific">Maritalea mobilis</name>
    <dbReference type="NCBI Taxonomy" id="483324"/>
    <lineage>
        <taxon>Bacteria</taxon>
        <taxon>Pseudomonadati</taxon>
        <taxon>Pseudomonadota</taxon>
        <taxon>Alphaproteobacteria</taxon>
        <taxon>Hyphomicrobiales</taxon>
        <taxon>Devosiaceae</taxon>
        <taxon>Maritalea</taxon>
    </lineage>
</organism>
<sequence length="71" mass="8252">MIKKPDFEAFAKDVMEAWPEGDLEGFELQEKAIKHGLIYEVDGGYDPKKHEDLYGCSEPGDTWYQINFKRP</sequence>
<keyword evidence="2" id="KW-1185">Reference proteome</keyword>
<proteinExistence type="predicted"/>
<accession>A0A4R6VKK7</accession>
<dbReference type="EMBL" id="SNYR01000002">
    <property type="protein sequence ID" value="TDQ63617.1"/>
    <property type="molecule type" value="Genomic_DNA"/>
</dbReference>
<gene>
    <name evidence="1" type="ORF">ATL17_1624</name>
</gene>
<comment type="caution">
    <text evidence="1">The sequence shown here is derived from an EMBL/GenBank/DDBJ whole genome shotgun (WGS) entry which is preliminary data.</text>
</comment>
<protein>
    <submittedName>
        <fullName evidence="1">Uncharacterized protein</fullName>
    </submittedName>
</protein>
<dbReference type="AlphaFoldDB" id="A0A4R6VKK7"/>
<dbReference type="RefSeq" id="WP_133572288.1">
    <property type="nucleotide sequence ID" value="NZ_SNYR01000002.1"/>
</dbReference>
<evidence type="ECO:0000313" key="2">
    <source>
        <dbReference type="Proteomes" id="UP000295391"/>
    </source>
</evidence>
<name>A0A4R6VKK7_9HYPH</name>
<dbReference type="Proteomes" id="UP000295391">
    <property type="component" value="Unassembled WGS sequence"/>
</dbReference>
<reference evidence="1 2" key="1">
    <citation type="submission" date="2019-03" db="EMBL/GenBank/DDBJ databases">
        <title>Genomic Encyclopedia of Type Strains, Phase III (KMG-III): the genomes of soil and plant-associated and newly described type strains.</title>
        <authorList>
            <person name="Whitman W."/>
        </authorList>
    </citation>
    <scope>NUCLEOTIDE SEQUENCE [LARGE SCALE GENOMIC DNA]</scope>
    <source>
        <strain evidence="1 2">CGMCC 1.7002</strain>
    </source>
</reference>